<organism evidence="2 3">
    <name type="scientific">Limnoglobus roseus</name>
    <dbReference type="NCBI Taxonomy" id="2598579"/>
    <lineage>
        <taxon>Bacteria</taxon>
        <taxon>Pseudomonadati</taxon>
        <taxon>Planctomycetota</taxon>
        <taxon>Planctomycetia</taxon>
        <taxon>Gemmatales</taxon>
        <taxon>Gemmataceae</taxon>
        <taxon>Limnoglobus</taxon>
    </lineage>
</organism>
<dbReference type="KEGG" id="lrs:PX52LOC_03755"/>
<gene>
    <name evidence="2" type="ORF">PX52LOC_03755</name>
</gene>
<evidence type="ECO:0000256" key="1">
    <source>
        <dbReference type="SAM" id="MobiDB-lite"/>
    </source>
</evidence>
<reference evidence="3" key="1">
    <citation type="submission" date="2019-08" db="EMBL/GenBank/DDBJ databases">
        <title>Limnoglobus roseus gen. nov., sp. nov., a novel freshwater planctomycete with a giant genome from the family Gemmataceae.</title>
        <authorList>
            <person name="Kulichevskaya I.S."/>
            <person name="Naumoff D.G."/>
            <person name="Miroshnikov K."/>
            <person name="Ivanova A."/>
            <person name="Philippov D.A."/>
            <person name="Hakobyan A."/>
            <person name="Rijpstra I.C."/>
            <person name="Sinninghe Damste J.S."/>
            <person name="Liesack W."/>
            <person name="Dedysh S.N."/>
        </authorList>
    </citation>
    <scope>NUCLEOTIDE SEQUENCE [LARGE SCALE GENOMIC DNA]</scope>
    <source>
        <strain evidence="3">PX52</strain>
    </source>
</reference>
<accession>A0A5C1AGB2</accession>
<name>A0A5C1AGB2_9BACT</name>
<feature type="region of interest" description="Disordered" evidence="1">
    <location>
        <begin position="130"/>
        <end position="149"/>
    </location>
</feature>
<evidence type="ECO:0000313" key="3">
    <source>
        <dbReference type="Proteomes" id="UP000324974"/>
    </source>
</evidence>
<evidence type="ECO:0000313" key="2">
    <source>
        <dbReference type="EMBL" id="QEL16782.1"/>
    </source>
</evidence>
<protein>
    <submittedName>
        <fullName evidence="2">Uncharacterized protein</fullName>
    </submittedName>
</protein>
<keyword evidence="3" id="KW-1185">Reference proteome</keyword>
<dbReference type="AlphaFoldDB" id="A0A5C1AGB2"/>
<dbReference type="EMBL" id="CP042425">
    <property type="protein sequence ID" value="QEL16782.1"/>
    <property type="molecule type" value="Genomic_DNA"/>
</dbReference>
<dbReference type="RefSeq" id="WP_149111466.1">
    <property type="nucleotide sequence ID" value="NZ_CP042425.1"/>
</dbReference>
<proteinExistence type="predicted"/>
<dbReference type="Proteomes" id="UP000324974">
    <property type="component" value="Chromosome"/>
</dbReference>
<sequence>MPHPEEFDFEELAELIYPQVSGFYAEPDAETLRRVLEDGLTLEQAAGLVIGDTIQVYTQEKSATEGIASSFILNPDWRHVRDYIADMLHQVFVSHLPQFQAEAGKRQMPMHDLAAGIVVAAVKKYLQSGEKEEVNHPIPEQHHDLDIGL</sequence>